<organism evidence="4 5">
    <name type="scientific">Salsuginibacillus halophilus</name>
    <dbReference type="NCBI Taxonomy" id="517424"/>
    <lineage>
        <taxon>Bacteria</taxon>
        <taxon>Bacillati</taxon>
        <taxon>Bacillota</taxon>
        <taxon>Bacilli</taxon>
        <taxon>Bacillales</taxon>
        <taxon>Bacillaceae</taxon>
        <taxon>Salsuginibacillus</taxon>
    </lineage>
</organism>
<dbReference type="Proteomes" id="UP000242310">
    <property type="component" value="Unassembled WGS sequence"/>
</dbReference>
<dbReference type="PANTHER" id="PTHR43392:SF2">
    <property type="entry name" value="AAA-TYPE ATPASE FAMILY PROTEIN _ ANKYRIN REPEAT FAMILY PROTEIN"/>
    <property type="match status" value="1"/>
</dbReference>
<accession>A0A2P8HYH5</accession>
<reference evidence="4 5" key="1">
    <citation type="submission" date="2018-03" db="EMBL/GenBank/DDBJ databases">
        <title>Genomic Encyclopedia of Type Strains, Phase III (KMG-III): the genomes of soil and plant-associated and newly described type strains.</title>
        <authorList>
            <person name="Whitman W."/>
        </authorList>
    </citation>
    <scope>NUCLEOTIDE SEQUENCE [LARGE SCALE GENOMIC DNA]</scope>
    <source>
        <strain evidence="4 5">CGMCC 1.07653</strain>
    </source>
</reference>
<proteinExistence type="predicted"/>
<evidence type="ECO:0000313" key="5">
    <source>
        <dbReference type="Proteomes" id="UP000242310"/>
    </source>
</evidence>
<keyword evidence="2" id="KW-0067">ATP-binding</keyword>
<dbReference type="InterPro" id="IPR041627">
    <property type="entry name" value="AAA_lid_6"/>
</dbReference>
<feature type="domain" description="CbbX AAA lid" evidence="3">
    <location>
        <begin position="64"/>
        <end position="126"/>
    </location>
</feature>
<dbReference type="OrthoDB" id="9806903at2"/>
<dbReference type="InterPro" id="IPR000641">
    <property type="entry name" value="CbxX/CfxQ"/>
</dbReference>
<evidence type="ECO:0000256" key="2">
    <source>
        <dbReference type="ARBA" id="ARBA00022840"/>
    </source>
</evidence>
<dbReference type="GO" id="GO:0016887">
    <property type="term" value="F:ATP hydrolysis activity"/>
    <property type="evidence" value="ECO:0007669"/>
    <property type="project" value="TreeGrafter"/>
</dbReference>
<dbReference type="EMBL" id="PYAV01000001">
    <property type="protein sequence ID" value="PSL51281.1"/>
    <property type="molecule type" value="Genomic_DNA"/>
</dbReference>
<comment type="caution">
    <text evidence="4">The sequence shown here is derived from an EMBL/GenBank/DDBJ whole genome shotgun (WGS) entry which is preliminary data.</text>
</comment>
<dbReference type="SUPFAM" id="SSF52540">
    <property type="entry name" value="P-loop containing nucleoside triphosphate hydrolases"/>
    <property type="match status" value="1"/>
</dbReference>
<evidence type="ECO:0000256" key="1">
    <source>
        <dbReference type="ARBA" id="ARBA00022741"/>
    </source>
</evidence>
<gene>
    <name evidence="4" type="ORF">B0H94_101191</name>
</gene>
<name>A0A2P8HYH5_9BACI</name>
<dbReference type="AlphaFoldDB" id="A0A2P8HYH5"/>
<sequence length="138" mass="15980">MEDARARFVLILAGYPEEMKRFLTMNTGLPSRFPLKLTFPDFTVEQLLQISREMAASQDYEFTPGAFHQLHKFIERAKQDKGRAFSNARYVRNLIEQMIRAQAERLVFSGVTCDIQALRQLTEADVTAAEKYEKGWDL</sequence>
<dbReference type="RefSeq" id="WP_106587356.1">
    <property type="nucleotide sequence ID" value="NZ_PYAV01000001.1"/>
</dbReference>
<protein>
    <recommendedName>
        <fullName evidence="3">CbbX AAA lid domain-containing protein</fullName>
    </recommendedName>
</protein>
<dbReference type="PANTHER" id="PTHR43392">
    <property type="entry name" value="AAA-TYPE ATPASE FAMILY PROTEIN / ANKYRIN REPEAT FAMILY PROTEIN"/>
    <property type="match status" value="1"/>
</dbReference>
<keyword evidence="5" id="KW-1185">Reference proteome</keyword>
<keyword evidence="1" id="KW-0547">Nucleotide-binding</keyword>
<dbReference type="PRINTS" id="PR00819">
    <property type="entry name" value="CBXCFQXSUPER"/>
</dbReference>
<dbReference type="Pfam" id="PF17866">
    <property type="entry name" value="AAA_lid_6"/>
    <property type="match status" value="1"/>
</dbReference>
<dbReference type="Gene3D" id="3.40.50.300">
    <property type="entry name" value="P-loop containing nucleotide triphosphate hydrolases"/>
    <property type="match status" value="1"/>
</dbReference>
<dbReference type="GO" id="GO:0005524">
    <property type="term" value="F:ATP binding"/>
    <property type="evidence" value="ECO:0007669"/>
    <property type="project" value="UniProtKB-KW"/>
</dbReference>
<evidence type="ECO:0000259" key="3">
    <source>
        <dbReference type="Pfam" id="PF17866"/>
    </source>
</evidence>
<dbReference type="InterPro" id="IPR027417">
    <property type="entry name" value="P-loop_NTPase"/>
</dbReference>
<dbReference type="InterPro" id="IPR050773">
    <property type="entry name" value="CbxX/CfxQ_RuBisCO_ESX"/>
</dbReference>
<dbReference type="Gene3D" id="1.10.8.60">
    <property type="match status" value="1"/>
</dbReference>
<evidence type="ECO:0000313" key="4">
    <source>
        <dbReference type="EMBL" id="PSL51281.1"/>
    </source>
</evidence>